<dbReference type="SMART" id="SM00332">
    <property type="entry name" value="PP2Cc"/>
    <property type="match status" value="1"/>
</dbReference>
<reference evidence="3 4" key="1">
    <citation type="journal article" date="2017" name="BMC Genomics">
        <title>Chromosome level assembly and secondary metabolite potential of the parasitic fungus Cordyceps militaris.</title>
        <authorList>
            <person name="Kramer G.J."/>
            <person name="Nodwell J.R."/>
        </authorList>
    </citation>
    <scope>NUCLEOTIDE SEQUENCE [LARGE SCALE GENOMIC DNA]</scope>
    <source>
        <strain evidence="3 4">ATCC 34164</strain>
    </source>
</reference>
<feature type="region of interest" description="Disordered" evidence="1">
    <location>
        <begin position="283"/>
        <end position="303"/>
    </location>
</feature>
<dbReference type="CDD" id="cd00143">
    <property type="entry name" value="PP2Cc"/>
    <property type="match status" value="1"/>
</dbReference>
<dbReference type="SUPFAM" id="SSF81606">
    <property type="entry name" value="PP2C-like"/>
    <property type="match status" value="1"/>
</dbReference>
<evidence type="ECO:0000313" key="3">
    <source>
        <dbReference type="EMBL" id="ATY58280.1"/>
    </source>
</evidence>
<evidence type="ECO:0000256" key="1">
    <source>
        <dbReference type="SAM" id="MobiDB-lite"/>
    </source>
</evidence>
<sequence>MSDNIIAKEMKNAPRAAPTVEVVPGGEPISVISPLKPLSYEEADAKIREGADSFSFNVADDCLGRVDVVSLGTKLPSEDRWDVGVVKGTVGQETLYAGIYDGHNGIETSEFLRKNLIPYVANALAGLPTENDPASVEDAIRKAFVSLDDRIMGIAETALAAGHPAGTAEVRVAMAPAFAGSCALLLVYEPSSATLRIALAGDSRAVRAQWSPELDKPLVDVLSKDQTVCNEQEFARIAAAHPGEADDIMDTASRSLLAMGVTRAFGDHRWKWPAELVMQARGNCHGPRPLGKSKTPPYMTASPEMTTRVVGPRDFVILGSDGLWEAISNEDAVECVSRWVAARRAGTPEMVAESRESRYDVNEDGSLSRTARPEDFAIEDLDNAAVCLLKNVLGGRHKYMVAGALTATPPISRYVRDDITVQVIFFQAP</sequence>
<dbReference type="GO" id="GO:0004741">
    <property type="term" value="F:[pyruvate dehydrogenase (acetyl-transferring)]-phosphatase activity"/>
    <property type="evidence" value="ECO:0007669"/>
    <property type="project" value="TreeGrafter"/>
</dbReference>
<dbReference type="VEuPathDB" id="FungiDB:A9K55_003406"/>
<dbReference type="VEuPathDB" id="FungiDB:CCM_06041"/>
<proteinExistence type="predicted"/>
<dbReference type="PANTHER" id="PTHR13832">
    <property type="entry name" value="PROTEIN PHOSPHATASE 2C"/>
    <property type="match status" value="1"/>
</dbReference>
<gene>
    <name evidence="3" type="ORF">A9K55_003406</name>
</gene>
<name>A0A2H4S595_CORMI</name>
<dbReference type="InterPro" id="IPR036457">
    <property type="entry name" value="PPM-type-like_dom_sf"/>
</dbReference>
<protein>
    <submittedName>
        <fullName evidence="3">Phosphatase 2C</fullName>
    </submittedName>
</protein>
<dbReference type="EMBL" id="CP023322">
    <property type="protein sequence ID" value="ATY58280.1"/>
    <property type="molecule type" value="Genomic_DNA"/>
</dbReference>
<dbReference type="PANTHER" id="PTHR13832:SF792">
    <property type="entry name" value="GM14286P"/>
    <property type="match status" value="1"/>
</dbReference>
<dbReference type="Proteomes" id="UP000323067">
    <property type="component" value="Chromosome iv"/>
</dbReference>
<dbReference type="OrthoDB" id="420076at2759"/>
<feature type="domain" description="PPM-type phosphatase" evidence="2">
    <location>
        <begin position="55"/>
        <end position="426"/>
    </location>
</feature>
<dbReference type="Gene3D" id="3.60.40.10">
    <property type="entry name" value="PPM-type phosphatase domain"/>
    <property type="match status" value="1"/>
</dbReference>
<dbReference type="Pfam" id="PF00481">
    <property type="entry name" value="PP2C"/>
    <property type="match status" value="1"/>
</dbReference>
<dbReference type="InterPro" id="IPR001932">
    <property type="entry name" value="PPM-type_phosphatase-like_dom"/>
</dbReference>
<dbReference type="PROSITE" id="PS51746">
    <property type="entry name" value="PPM_2"/>
    <property type="match status" value="1"/>
</dbReference>
<evidence type="ECO:0000259" key="2">
    <source>
        <dbReference type="PROSITE" id="PS51746"/>
    </source>
</evidence>
<evidence type="ECO:0000313" key="4">
    <source>
        <dbReference type="Proteomes" id="UP000323067"/>
    </source>
</evidence>
<organism evidence="3 4">
    <name type="scientific">Cordyceps militaris</name>
    <name type="common">Caterpillar fungus</name>
    <name type="synonym">Clavaria militaris</name>
    <dbReference type="NCBI Taxonomy" id="73501"/>
    <lineage>
        <taxon>Eukaryota</taxon>
        <taxon>Fungi</taxon>
        <taxon>Dikarya</taxon>
        <taxon>Ascomycota</taxon>
        <taxon>Pezizomycotina</taxon>
        <taxon>Sordariomycetes</taxon>
        <taxon>Hypocreomycetidae</taxon>
        <taxon>Hypocreales</taxon>
        <taxon>Cordycipitaceae</taxon>
        <taxon>Cordyceps</taxon>
    </lineage>
</organism>
<accession>A0A2H4S595</accession>
<dbReference type="GO" id="GO:0005739">
    <property type="term" value="C:mitochondrion"/>
    <property type="evidence" value="ECO:0007669"/>
    <property type="project" value="TreeGrafter"/>
</dbReference>
<dbReference type="AlphaFoldDB" id="A0A2H4S595"/>
<dbReference type="InterPro" id="IPR015655">
    <property type="entry name" value="PP2C"/>
</dbReference>